<gene>
    <name evidence="6" type="ORF">SAMN06295987_103440</name>
</gene>
<organism evidence="6 7">
    <name type="scientific">Novosphingobium mathurense</name>
    <dbReference type="NCBI Taxonomy" id="428990"/>
    <lineage>
        <taxon>Bacteria</taxon>
        <taxon>Pseudomonadati</taxon>
        <taxon>Pseudomonadota</taxon>
        <taxon>Alphaproteobacteria</taxon>
        <taxon>Sphingomonadales</taxon>
        <taxon>Sphingomonadaceae</taxon>
        <taxon>Novosphingobium</taxon>
    </lineage>
</organism>
<dbReference type="AlphaFoldDB" id="A0A1U6HZN3"/>
<dbReference type="RefSeq" id="WP_054947593.1">
    <property type="nucleotide sequence ID" value="NZ_FVZE01000003.1"/>
</dbReference>
<accession>A0A1U6HZN3</accession>
<dbReference type="Pfam" id="PF19906">
    <property type="entry name" value="CGDB"/>
    <property type="match status" value="1"/>
</dbReference>
<evidence type="ECO:0000256" key="4">
    <source>
        <dbReference type="ARBA" id="ARBA00047208"/>
    </source>
</evidence>
<keyword evidence="7" id="KW-1185">Reference proteome</keyword>
<evidence type="ECO:0000259" key="5">
    <source>
        <dbReference type="Pfam" id="PF19906"/>
    </source>
</evidence>
<dbReference type="InterPro" id="IPR045959">
    <property type="entry name" value="CGDB"/>
</dbReference>
<evidence type="ECO:0000313" key="7">
    <source>
        <dbReference type="Proteomes" id="UP000190989"/>
    </source>
</evidence>
<dbReference type="STRING" id="428990.SAMN06295987_103440"/>
<feature type="domain" description="C-glycoside deglycosidase beta subunit" evidence="5">
    <location>
        <begin position="2"/>
        <end position="113"/>
    </location>
</feature>
<reference evidence="7" key="1">
    <citation type="submission" date="2017-02" db="EMBL/GenBank/DDBJ databases">
        <authorList>
            <person name="Varghese N."/>
            <person name="Submissions S."/>
        </authorList>
    </citation>
    <scope>NUCLEOTIDE SEQUENCE [LARGE SCALE GENOMIC DNA]</scope>
    <source>
        <strain evidence="7">SM117</strain>
    </source>
</reference>
<dbReference type="Proteomes" id="UP000190989">
    <property type="component" value="Unassembled WGS sequence"/>
</dbReference>
<comment type="similarity">
    <text evidence="3">Belongs to the C-glycoside deglycosidase beta subunit family.</text>
</comment>
<evidence type="ECO:0000313" key="6">
    <source>
        <dbReference type="EMBL" id="SLK01245.1"/>
    </source>
</evidence>
<dbReference type="EMBL" id="FVZE01000003">
    <property type="protein sequence ID" value="SLK01245.1"/>
    <property type="molecule type" value="Genomic_DNA"/>
</dbReference>
<evidence type="ECO:0000256" key="2">
    <source>
        <dbReference type="ARBA" id="ARBA00023277"/>
    </source>
</evidence>
<name>A0A1U6HZN3_9SPHN</name>
<evidence type="ECO:0000256" key="3">
    <source>
        <dbReference type="ARBA" id="ARBA00046336"/>
    </source>
</evidence>
<sequence>MLERTHIQSSGFRNTGEPGAYDGFQVRLRQPNYRGTRLSLLAGIDITVDGETYRSVDNRFVVGGREYTHAELLAATEDRWEVGTYMTVLIKRPEGLQAGVHDVSSEIAFRHPYFPPQFQPTFVRDNRKITIII</sequence>
<keyword evidence="1" id="KW-0456">Lyase</keyword>
<dbReference type="GO" id="GO:0016829">
    <property type="term" value="F:lyase activity"/>
    <property type="evidence" value="ECO:0007669"/>
    <property type="project" value="UniProtKB-KW"/>
</dbReference>
<evidence type="ECO:0000256" key="1">
    <source>
        <dbReference type="ARBA" id="ARBA00023239"/>
    </source>
</evidence>
<protein>
    <recommendedName>
        <fullName evidence="4">C-deglycosylation enzyme beta subunit</fullName>
    </recommendedName>
</protein>
<keyword evidence="2" id="KW-0119">Carbohydrate metabolism</keyword>
<proteinExistence type="inferred from homology"/>